<dbReference type="KEGG" id="lacs:H4075_20060"/>
<dbReference type="PANTHER" id="PTHR32204:SF0">
    <property type="entry name" value="ATPASE RAVA"/>
    <property type="match status" value="1"/>
</dbReference>
<dbReference type="RefSeq" id="WP_182802595.1">
    <property type="nucleotide sequence ID" value="NZ_CP060007.1"/>
</dbReference>
<organism evidence="2 3">
    <name type="scientific">Lacibacter sediminis</name>
    <dbReference type="NCBI Taxonomy" id="2760713"/>
    <lineage>
        <taxon>Bacteria</taxon>
        <taxon>Pseudomonadati</taxon>
        <taxon>Bacteroidota</taxon>
        <taxon>Chitinophagia</taxon>
        <taxon>Chitinophagales</taxon>
        <taxon>Chitinophagaceae</taxon>
        <taxon>Lacibacter</taxon>
    </lineage>
</organism>
<dbReference type="InterPro" id="IPR003593">
    <property type="entry name" value="AAA+_ATPase"/>
</dbReference>
<dbReference type="InterPro" id="IPR050513">
    <property type="entry name" value="RavA_ATPases"/>
</dbReference>
<dbReference type="PANTHER" id="PTHR32204">
    <property type="entry name" value="ATPASE RAVA"/>
    <property type="match status" value="1"/>
</dbReference>
<dbReference type="SMART" id="SM00382">
    <property type="entry name" value="AAA"/>
    <property type="match status" value="1"/>
</dbReference>
<dbReference type="Proteomes" id="UP000515344">
    <property type="component" value="Chromosome"/>
</dbReference>
<evidence type="ECO:0000259" key="1">
    <source>
        <dbReference type="SMART" id="SM00382"/>
    </source>
</evidence>
<dbReference type="InterPro" id="IPR041538">
    <property type="entry name" value="RavA-like_AAA_lid"/>
</dbReference>
<dbReference type="Pfam" id="PF20030">
    <property type="entry name" value="bpMoxR"/>
    <property type="match status" value="1"/>
</dbReference>
<protein>
    <submittedName>
        <fullName evidence="2">AAA family ATPase</fullName>
    </submittedName>
</protein>
<dbReference type="InterPro" id="IPR027417">
    <property type="entry name" value="P-loop_NTPase"/>
</dbReference>
<keyword evidence="3" id="KW-1185">Reference proteome</keyword>
<dbReference type="EMBL" id="CP060007">
    <property type="protein sequence ID" value="QNA44333.1"/>
    <property type="molecule type" value="Genomic_DNA"/>
</dbReference>
<evidence type="ECO:0000313" key="3">
    <source>
        <dbReference type="Proteomes" id="UP000515344"/>
    </source>
</evidence>
<gene>
    <name evidence="2" type="ORF">H4075_20060</name>
</gene>
<dbReference type="InterPro" id="IPR045427">
    <property type="entry name" value="MoxR"/>
</dbReference>
<dbReference type="Pfam" id="PF17868">
    <property type="entry name" value="AAA_lid_8"/>
    <property type="match status" value="1"/>
</dbReference>
<evidence type="ECO:0000313" key="2">
    <source>
        <dbReference type="EMBL" id="QNA44333.1"/>
    </source>
</evidence>
<dbReference type="SUPFAM" id="SSF52540">
    <property type="entry name" value="P-loop containing nucleoside triphosphate hydrolases"/>
    <property type="match status" value="1"/>
</dbReference>
<name>A0A7G5XFT0_9BACT</name>
<reference evidence="3" key="1">
    <citation type="submission" date="2020-08" db="EMBL/GenBank/DDBJ databases">
        <title>Lacibacter sp. S13-6-6 genome sequencing.</title>
        <authorList>
            <person name="Jin L."/>
        </authorList>
    </citation>
    <scope>NUCLEOTIDE SEQUENCE [LARGE SCALE GENOMIC DNA]</scope>
    <source>
        <strain evidence="3">S13-6-6</strain>
    </source>
</reference>
<dbReference type="CDD" id="cd00009">
    <property type="entry name" value="AAA"/>
    <property type="match status" value="1"/>
</dbReference>
<dbReference type="AlphaFoldDB" id="A0A7G5XFT0"/>
<proteinExistence type="predicted"/>
<feature type="domain" description="AAA+ ATPase" evidence="1">
    <location>
        <begin position="42"/>
        <end position="179"/>
    </location>
</feature>
<dbReference type="Gene3D" id="3.40.50.300">
    <property type="entry name" value="P-loop containing nucleotide triphosphate hydrolases"/>
    <property type="match status" value="1"/>
</dbReference>
<sequence length="384" mass="43761">MNSTTEKQFELIDHLNHILHHLKNKFVGKDDIIDLMGICLAGRENLFLLGPPGTAKSAMVRELSKLINGKSFEYLLTRFTEPNELFGPFDIRKLREGDLVTNTEGMLPEANLIFLDELLNANSAILNSLLMVLNEKVFRRGRENRELPVVMIVGASNHLPEDEALAALFDRFLIRVRCDYVDPALLNNVLEAGWKLEKKDMADKPEISAENIFDIQSMIGLVDLQEIRPAYINLVEMLRNAGVQVSDRRAVKLQRLIAASALLCKRTKAIPSDMWVMRYIWDTEEQQEVIAGIVNTVVSADKETASQHPRASLQAIPNADEIYKEVVDMTEKWDDVSLALAERTIIKDRLRYLNGRCEWISNEVQRKFVQEPIDALWQKIIHSA</sequence>
<accession>A0A7G5XFT0</accession>